<dbReference type="OrthoDB" id="1158385at2"/>
<evidence type="ECO:0000313" key="1">
    <source>
        <dbReference type="EMBL" id="EIJ38962.1"/>
    </source>
</evidence>
<dbReference type="RefSeq" id="WP_008612289.1">
    <property type="nucleotide sequence ID" value="NZ_JH651379.1"/>
</dbReference>
<dbReference type="eggNOG" id="ENOG502ZC30">
    <property type="taxonomic scope" value="Bacteria"/>
</dbReference>
<dbReference type="AlphaFoldDB" id="I3C5R9"/>
<proteinExistence type="predicted"/>
<accession>I3C5R9</accession>
<dbReference type="HOGENOM" id="CLU_1137668_0_0_10"/>
<sequence length="256" mass="29879">MDQFHINTIQNKFHHLSQYLAAFSNSFLTKKEDDSQSALIWSIEKSALQSQKVKDFYIELNYKDIVLRIYRESEYKELDLLGLTHSGIDSWIRETISDYGLSAGNFHYNLGFKLETDFDTFVALDTDDEKIIFQLIEERNIAQRALEKLKSNYNNATTIYVWPHHFDTGMLINIDKEKDIGLGYAIADTEVNKLPYYYAYAWSNNTINYAQLPNLKNGNWVLGNWNGAIISVEDNYDLNTIENFYIDFSTILIKRI</sequence>
<organism evidence="1 2">
    <name type="scientific">Galbibacter orientalis DSM 19592</name>
    <dbReference type="NCBI Taxonomy" id="926559"/>
    <lineage>
        <taxon>Bacteria</taxon>
        <taxon>Pseudomonadati</taxon>
        <taxon>Bacteroidota</taxon>
        <taxon>Flavobacteriia</taxon>
        <taxon>Flavobacteriales</taxon>
        <taxon>Flavobacteriaceae</taxon>
        <taxon>Galbibacter</taxon>
    </lineage>
</organism>
<name>I3C5R9_9FLAO</name>
<dbReference type="Proteomes" id="UP000004690">
    <property type="component" value="Unassembled WGS sequence"/>
</dbReference>
<evidence type="ECO:0000313" key="2">
    <source>
        <dbReference type="Proteomes" id="UP000004690"/>
    </source>
</evidence>
<reference evidence="1 2" key="1">
    <citation type="submission" date="2012-02" db="EMBL/GenBank/DDBJ databases">
        <title>Improved High-Quality Draft genome of Joostella marina DSM 19592.</title>
        <authorList>
            <consortium name="US DOE Joint Genome Institute (JGI-PGF)"/>
            <person name="Lucas S."/>
            <person name="Copeland A."/>
            <person name="Lapidus A."/>
            <person name="Bruce D."/>
            <person name="Goodwin L."/>
            <person name="Pitluck S."/>
            <person name="Peters L."/>
            <person name="Chertkov O."/>
            <person name="Ovchinnikova G."/>
            <person name="Kyrpides N."/>
            <person name="Mavromatis K."/>
            <person name="Detter J.C."/>
            <person name="Han C."/>
            <person name="Land M."/>
            <person name="Hauser L."/>
            <person name="Markowitz V."/>
            <person name="Cheng J.-F."/>
            <person name="Hugenholtz P."/>
            <person name="Woyke T."/>
            <person name="Wu D."/>
            <person name="Tindall B."/>
            <person name="Brambilla E."/>
            <person name="Klenk H.-P."/>
            <person name="Eisen J.A."/>
        </authorList>
    </citation>
    <scope>NUCLEOTIDE SEQUENCE [LARGE SCALE GENOMIC DNA]</scope>
    <source>
        <strain evidence="1 2">DSM 19592</strain>
    </source>
</reference>
<dbReference type="EMBL" id="JH651379">
    <property type="protein sequence ID" value="EIJ38962.1"/>
    <property type="molecule type" value="Genomic_DNA"/>
</dbReference>
<dbReference type="STRING" id="926559.JoomaDRAFT_1964"/>
<keyword evidence="2" id="KW-1185">Reference proteome</keyword>
<gene>
    <name evidence="1" type="ORF">JoomaDRAFT_1964</name>
</gene>
<protein>
    <submittedName>
        <fullName evidence="1">Uncharacterized protein</fullName>
    </submittedName>
</protein>